<dbReference type="OrthoDB" id="4439904at2759"/>
<proteinExistence type="predicted"/>
<dbReference type="Proteomes" id="UP000630445">
    <property type="component" value="Unassembled WGS sequence"/>
</dbReference>
<evidence type="ECO:0000313" key="2">
    <source>
        <dbReference type="EMBL" id="KAF7131221.1"/>
    </source>
</evidence>
<comment type="caution">
    <text evidence="2">The sequence shown here is derived from an EMBL/GenBank/DDBJ whole genome shotgun (WGS) entry which is preliminary data.</text>
</comment>
<gene>
    <name evidence="2" type="ORF">CNMCM5793_004271</name>
</gene>
<name>A0A8H6PEW8_9EURO</name>
<keyword evidence="3" id="KW-1185">Reference proteome</keyword>
<dbReference type="AlphaFoldDB" id="A0A8H6PEW8"/>
<reference evidence="2" key="1">
    <citation type="submission" date="2020-06" db="EMBL/GenBank/DDBJ databases">
        <title>Draft genome sequences of strains closely related to Aspergillus parafelis and Aspergillus hiratsukae.</title>
        <authorList>
            <person name="Dos Santos R.A.C."/>
            <person name="Rivero-Menendez O."/>
            <person name="Steenwyk J.L."/>
            <person name="Mead M.E."/>
            <person name="Goldman G.H."/>
            <person name="Alastruey-Izquierdo A."/>
            <person name="Rokas A."/>
        </authorList>
    </citation>
    <scope>NUCLEOTIDE SEQUENCE</scope>
    <source>
        <strain evidence="2">CNM-CM5793</strain>
    </source>
</reference>
<evidence type="ECO:0000313" key="3">
    <source>
        <dbReference type="Proteomes" id="UP000630445"/>
    </source>
</evidence>
<evidence type="ECO:0000256" key="1">
    <source>
        <dbReference type="SAM" id="MobiDB-lite"/>
    </source>
</evidence>
<sequence>MILTTILQQNNRESMALIMIFIELKKHYESAQTKRTLTKLRKKAASDAKVYPGTQSRKISKADGNNKASDPPQYRSTKIDEMILILKALYLEHLRALDEIVSGPPTGGQDGDYRLFEFLRTTYNDNGQTMAWEEHRESVPLREFYVPLSNGRRRKAGVYGHCTRECRCCNMFHECYDPDARLPEIAYDSFKAVAG</sequence>
<dbReference type="EMBL" id="JACBAD010001864">
    <property type="protein sequence ID" value="KAF7131221.1"/>
    <property type="molecule type" value="Genomic_DNA"/>
</dbReference>
<organism evidence="2 3">
    <name type="scientific">Aspergillus hiratsukae</name>
    <dbReference type="NCBI Taxonomy" id="1194566"/>
    <lineage>
        <taxon>Eukaryota</taxon>
        <taxon>Fungi</taxon>
        <taxon>Dikarya</taxon>
        <taxon>Ascomycota</taxon>
        <taxon>Pezizomycotina</taxon>
        <taxon>Eurotiomycetes</taxon>
        <taxon>Eurotiomycetidae</taxon>
        <taxon>Eurotiales</taxon>
        <taxon>Aspergillaceae</taxon>
        <taxon>Aspergillus</taxon>
        <taxon>Aspergillus subgen. Fumigati</taxon>
    </lineage>
</organism>
<feature type="region of interest" description="Disordered" evidence="1">
    <location>
        <begin position="51"/>
        <end position="74"/>
    </location>
</feature>
<accession>A0A8H6PEW8</accession>
<protein>
    <submittedName>
        <fullName evidence="2">Uncharacterized protein</fullName>
    </submittedName>
</protein>